<dbReference type="PANTHER" id="PTHR43179:SF12">
    <property type="entry name" value="GALACTOFURANOSYLTRANSFERASE GLFT2"/>
    <property type="match status" value="1"/>
</dbReference>
<evidence type="ECO:0000256" key="4">
    <source>
        <dbReference type="ARBA" id="ARBA00022679"/>
    </source>
</evidence>
<organism evidence="6 7">
    <name type="scientific">Pseudanabaena yagii GIHE-NHR1</name>
    <dbReference type="NCBI Taxonomy" id="2722753"/>
    <lineage>
        <taxon>Bacteria</taxon>
        <taxon>Bacillati</taxon>
        <taxon>Cyanobacteriota</taxon>
        <taxon>Cyanophyceae</taxon>
        <taxon>Pseudanabaenales</taxon>
        <taxon>Pseudanabaenaceae</taxon>
        <taxon>Pseudanabaena</taxon>
        <taxon>Pseudanabaena yagii</taxon>
    </lineage>
</organism>
<evidence type="ECO:0000313" key="6">
    <source>
        <dbReference type="EMBL" id="NMF58279.1"/>
    </source>
</evidence>
<evidence type="ECO:0000259" key="5">
    <source>
        <dbReference type="Pfam" id="PF00535"/>
    </source>
</evidence>
<comment type="caution">
    <text evidence="6">The sequence shown here is derived from an EMBL/GenBank/DDBJ whole genome shotgun (WGS) entry which is preliminary data.</text>
</comment>
<dbReference type="SUPFAM" id="SSF53448">
    <property type="entry name" value="Nucleotide-diphospho-sugar transferases"/>
    <property type="match status" value="1"/>
</dbReference>
<dbReference type="Gene3D" id="3.90.550.10">
    <property type="entry name" value="Spore Coat Polysaccharide Biosynthesis Protein SpsA, Chain A"/>
    <property type="match status" value="1"/>
</dbReference>
<proteinExistence type="inferred from homology"/>
<dbReference type="InterPro" id="IPR029044">
    <property type="entry name" value="Nucleotide-diphossugar_trans"/>
</dbReference>
<keyword evidence="7" id="KW-1185">Reference proteome</keyword>
<sequence>MLPQDVSNLPKVAAVIPTRNRKDKLFRFLEKFSCQTYPYLQMIIVDSNSTDGTREELVQRFPEITLICVSDREYWTGATNAGVKAALSDCYEYILTINDDSVVEQNHVERMVEIAQKHQALILGNCINYLNNPHLIWSLGTSNQWGTAKFLSLNYHDTNLEALPIEVRNSEIMQVDALAGNGVLISRQVFTQIGLYNENFLPHYHADSEIMMRAHSRGIKVFVSPAIVLLNDFHADQKRLDLKKSKGLIYALFHKKSHLFILPLIYLFVMYCPNSQKLTTLWTLIQRFLMLRSKTQVD</sequence>
<comment type="similarity">
    <text evidence="2">Belongs to the glycosyltransferase 2 family.</text>
</comment>
<dbReference type="Proteomes" id="UP000738376">
    <property type="component" value="Unassembled WGS sequence"/>
</dbReference>
<feature type="domain" description="Glycosyltransferase 2-like" evidence="5">
    <location>
        <begin position="15"/>
        <end position="142"/>
    </location>
</feature>
<gene>
    <name evidence="6" type="ORF">HC246_09660</name>
</gene>
<name>A0ABX1LQ87_9CYAN</name>
<comment type="pathway">
    <text evidence="1">Cell wall biogenesis; cell wall polysaccharide biosynthesis.</text>
</comment>
<dbReference type="Pfam" id="PF00535">
    <property type="entry name" value="Glycos_transf_2"/>
    <property type="match status" value="1"/>
</dbReference>
<dbReference type="RefSeq" id="WP_169363205.1">
    <property type="nucleotide sequence ID" value="NZ_JAAVJL010000001.1"/>
</dbReference>
<evidence type="ECO:0000256" key="2">
    <source>
        <dbReference type="ARBA" id="ARBA00006739"/>
    </source>
</evidence>
<dbReference type="InterPro" id="IPR001173">
    <property type="entry name" value="Glyco_trans_2-like"/>
</dbReference>
<accession>A0ABX1LQ87</accession>
<keyword evidence="3" id="KW-0328">Glycosyltransferase</keyword>
<reference evidence="6 7" key="1">
    <citation type="submission" date="2020-03" db="EMBL/GenBank/DDBJ databases">
        <title>Draft Genome Sequence of 2-Methylisoborneol Producing Pseudanabaena yagii Strain GIHE-NHR1 Isolated from North Han River in South Korea.</title>
        <authorList>
            <person name="Jeong J."/>
        </authorList>
    </citation>
    <scope>NUCLEOTIDE SEQUENCE [LARGE SCALE GENOMIC DNA]</scope>
    <source>
        <strain evidence="6 7">GIHE-NHR1</strain>
    </source>
</reference>
<evidence type="ECO:0000313" key="7">
    <source>
        <dbReference type="Proteomes" id="UP000738376"/>
    </source>
</evidence>
<evidence type="ECO:0000256" key="1">
    <source>
        <dbReference type="ARBA" id="ARBA00004776"/>
    </source>
</evidence>
<evidence type="ECO:0000256" key="3">
    <source>
        <dbReference type="ARBA" id="ARBA00022676"/>
    </source>
</evidence>
<dbReference type="EMBL" id="JAAVJL010000001">
    <property type="protein sequence ID" value="NMF58279.1"/>
    <property type="molecule type" value="Genomic_DNA"/>
</dbReference>
<dbReference type="PANTHER" id="PTHR43179">
    <property type="entry name" value="RHAMNOSYLTRANSFERASE WBBL"/>
    <property type="match status" value="1"/>
</dbReference>
<keyword evidence="4" id="KW-0808">Transferase</keyword>
<protein>
    <submittedName>
        <fullName evidence="6">Glycosyltransferase family 2 protein</fullName>
    </submittedName>
</protein>